<keyword evidence="3" id="KW-1185">Reference proteome</keyword>
<dbReference type="EMBL" id="OOIN01000002">
    <property type="protein sequence ID" value="SPO20893.1"/>
    <property type="molecule type" value="Genomic_DNA"/>
</dbReference>
<feature type="region of interest" description="Disordered" evidence="1">
    <location>
        <begin position="392"/>
        <end position="440"/>
    </location>
</feature>
<proteinExistence type="predicted"/>
<accession>A0A5C3DR32</accession>
<dbReference type="OrthoDB" id="2547067at2759"/>
<protein>
    <recommendedName>
        <fullName evidence="4">F-box domain-containing protein</fullName>
    </recommendedName>
</protein>
<name>A0A5C3DR32_9BASI</name>
<dbReference type="Proteomes" id="UP000324022">
    <property type="component" value="Unassembled WGS sequence"/>
</dbReference>
<evidence type="ECO:0000313" key="3">
    <source>
        <dbReference type="Proteomes" id="UP000324022"/>
    </source>
</evidence>
<evidence type="ECO:0008006" key="4">
    <source>
        <dbReference type="Google" id="ProtNLM"/>
    </source>
</evidence>
<sequence length="503" mass="55390">MMPLLGSSSRSVYPDQDSTAVTYKKVGVRSACNETSSFDPVQPSDALQCDKTKIDQRGYGNLERSHVQDQGQISSHRARIETLPPEVLLYLSRFLDLAALVVLSTATCRSLRIIFSQFDRELLFLEPAQRLNLAEWREAARQIEGYSLTRSHDRLSSSVSSITERASPKAVMDASQTMHELTRDESLIDVDLLQAVLAFLAGGESRKVGYAIHGPSTTTASTVMTTRPDVSRNAGINQIRCLFLTGWHGIAGAFLIQQLRLQPSLKDVCTVVKTDRADTRIWQQAAADDLKIRCWMEEEDPASIARLRPSTSVLLAHSSSGPTSMQTVAFDAGRQGSSSRIGFKQCTSTQIIVQVGKRRPRRPGQPYLRGEGLQMGYQGYCIDMMTETDWGEGAADAPTIGSKVRDEHHGCSGTESDPEKRRATGSGAGGKAGADSVENRNSLGSSSYCKDLVARPDATRRRLHVILQGREESGAEAENRKDIEEMFERSIVTCNHCKSRIKF</sequence>
<organism evidence="2 3">
    <name type="scientific">Ustilago trichophora</name>
    <dbReference type="NCBI Taxonomy" id="86804"/>
    <lineage>
        <taxon>Eukaryota</taxon>
        <taxon>Fungi</taxon>
        <taxon>Dikarya</taxon>
        <taxon>Basidiomycota</taxon>
        <taxon>Ustilaginomycotina</taxon>
        <taxon>Ustilaginomycetes</taxon>
        <taxon>Ustilaginales</taxon>
        <taxon>Ustilaginaceae</taxon>
        <taxon>Ustilago</taxon>
    </lineage>
</organism>
<evidence type="ECO:0000313" key="2">
    <source>
        <dbReference type="EMBL" id="SPO20893.1"/>
    </source>
</evidence>
<reference evidence="2 3" key="1">
    <citation type="submission" date="2018-03" db="EMBL/GenBank/DDBJ databases">
        <authorList>
            <person name="Guldener U."/>
        </authorList>
    </citation>
    <scope>NUCLEOTIDE SEQUENCE [LARGE SCALE GENOMIC DNA]</scope>
    <source>
        <strain evidence="2 3">NBRC100155</strain>
    </source>
</reference>
<evidence type="ECO:0000256" key="1">
    <source>
        <dbReference type="SAM" id="MobiDB-lite"/>
    </source>
</evidence>
<dbReference type="AlphaFoldDB" id="A0A5C3DR32"/>
<gene>
    <name evidence="2" type="ORF">UTRI_00370</name>
</gene>